<dbReference type="HOGENOM" id="CLU_000288_63_0_1"/>
<reference evidence="7 8" key="1">
    <citation type="journal article" date="2013" name="Nature">
        <title>Insights into bilaterian evolution from three spiralian genomes.</title>
        <authorList>
            <person name="Simakov O."/>
            <person name="Marletaz F."/>
            <person name="Cho S.J."/>
            <person name="Edsinger-Gonzales E."/>
            <person name="Havlak P."/>
            <person name="Hellsten U."/>
            <person name="Kuo D.H."/>
            <person name="Larsson T."/>
            <person name="Lv J."/>
            <person name="Arendt D."/>
            <person name="Savage R."/>
            <person name="Osoegawa K."/>
            <person name="de Jong P."/>
            <person name="Grimwood J."/>
            <person name="Chapman J.A."/>
            <person name="Shapiro H."/>
            <person name="Aerts A."/>
            <person name="Otillar R.P."/>
            <person name="Terry A.Y."/>
            <person name="Boore J.L."/>
            <person name="Grigoriev I.V."/>
            <person name="Lindberg D.R."/>
            <person name="Seaver E.C."/>
            <person name="Weisblat D.A."/>
            <person name="Putnam N.H."/>
            <person name="Rokhsar D.S."/>
        </authorList>
    </citation>
    <scope>NUCLEOTIDE SEQUENCE [LARGE SCALE GENOMIC DNA]</scope>
</reference>
<dbReference type="InterPro" id="IPR011009">
    <property type="entry name" value="Kinase-like_dom_sf"/>
</dbReference>
<feature type="non-terminal residue" evidence="7">
    <location>
        <position position="1"/>
    </location>
</feature>
<keyword evidence="5" id="KW-0067">ATP-binding</keyword>
<dbReference type="KEGG" id="lgi:LOTGIDRAFT_129101"/>
<dbReference type="PROSITE" id="PS00109">
    <property type="entry name" value="PROTEIN_KINASE_TYR"/>
    <property type="match status" value="1"/>
</dbReference>
<dbReference type="GO" id="GO:0005524">
    <property type="term" value="F:ATP binding"/>
    <property type="evidence" value="ECO:0007669"/>
    <property type="project" value="UniProtKB-KW"/>
</dbReference>
<evidence type="ECO:0000256" key="2">
    <source>
        <dbReference type="ARBA" id="ARBA00022679"/>
    </source>
</evidence>
<dbReference type="OrthoDB" id="193931at2759"/>
<dbReference type="RefSeq" id="XP_009062900.1">
    <property type="nucleotide sequence ID" value="XM_009064652.1"/>
</dbReference>
<dbReference type="STRING" id="225164.V3Z6H2"/>
<dbReference type="GO" id="GO:0005634">
    <property type="term" value="C:nucleus"/>
    <property type="evidence" value="ECO:0007669"/>
    <property type="project" value="TreeGrafter"/>
</dbReference>
<keyword evidence="1" id="KW-0723">Serine/threonine-protein kinase</keyword>
<keyword evidence="8" id="KW-1185">Reference proteome</keyword>
<evidence type="ECO:0000259" key="6">
    <source>
        <dbReference type="PROSITE" id="PS50011"/>
    </source>
</evidence>
<dbReference type="AlphaFoldDB" id="V3Z6H2"/>
<evidence type="ECO:0000313" key="8">
    <source>
        <dbReference type="Proteomes" id="UP000030746"/>
    </source>
</evidence>
<dbReference type="PANTHER" id="PTHR24345:SF0">
    <property type="entry name" value="CELL CYCLE SERINE_THREONINE-PROTEIN KINASE CDC5_MSD2"/>
    <property type="match status" value="1"/>
</dbReference>
<dbReference type="CTD" id="20232916"/>
<evidence type="ECO:0000256" key="4">
    <source>
        <dbReference type="ARBA" id="ARBA00022777"/>
    </source>
</evidence>
<dbReference type="Proteomes" id="UP000030746">
    <property type="component" value="Unassembled WGS sequence"/>
</dbReference>
<evidence type="ECO:0000256" key="3">
    <source>
        <dbReference type="ARBA" id="ARBA00022741"/>
    </source>
</evidence>
<evidence type="ECO:0000313" key="7">
    <source>
        <dbReference type="EMBL" id="ESO86358.1"/>
    </source>
</evidence>
<keyword evidence="4" id="KW-0418">Kinase</keyword>
<sequence length="247" mass="28202">QELSIHRSINHPNIVTMLNHVSSNEKVGLVVEFCYCGNLDQLLRTRNARFFSEPIAQRYFKQMLSAVEYLSCIGICHRDICTTNILLTNDNTVKLADFGCAVRFMTGDDLRTDICGTVGYQAPEMICGKSYNPKTSDIFSLGCLLYCMVVGHLPYGKYRTAAVALHLKTVQFPKKEILSLSHDMQDLLKGMLAYVPHSRYSLNCIKHSAWLQTHSSRVQIGNFYLVRQPQKVYEGKREKELKFSYEI</sequence>
<name>V3Z6H2_LOTGI</name>
<dbReference type="Pfam" id="PF00069">
    <property type="entry name" value="Pkinase"/>
    <property type="match status" value="1"/>
</dbReference>
<dbReference type="PANTHER" id="PTHR24345">
    <property type="entry name" value="SERINE/THREONINE-PROTEIN KINASE PLK"/>
    <property type="match status" value="1"/>
</dbReference>
<protein>
    <recommendedName>
        <fullName evidence="6">Protein kinase domain-containing protein</fullName>
    </recommendedName>
</protein>
<dbReference type="EMBL" id="KB203083">
    <property type="protein sequence ID" value="ESO86358.1"/>
    <property type="molecule type" value="Genomic_DNA"/>
</dbReference>
<dbReference type="SUPFAM" id="SSF56112">
    <property type="entry name" value="Protein kinase-like (PK-like)"/>
    <property type="match status" value="1"/>
</dbReference>
<dbReference type="PROSITE" id="PS50011">
    <property type="entry name" value="PROTEIN_KINASE_DOM"/>
    <property type="match status" value="1"/>
</dbReference>
<proteinExistence type="predicted"/>
<dbReference type="GeneID" id="20232916"/>
<keyword evidence="2" id="KW-0808">Transferase</keyword>
<gene>
    <name evidence="7" type="ORF">LOTGIDRAFT_129101</name>
</gene>
<dbReference type="GO" id="GO:0004674">
    <property type="term" value="F:protein serine/threonine kinase activity"/>
    <property type="evidence" value="ECO:0007669"/>
    <property type="project" value="UniProtKB-KW"/>
</dbReference>
<dbReference type="InterPro" id="IPR008266">
    <property type="entry name" value="Tyr_kinase_AS"/>
</dbReference>
<dbReference type="OMA" id="SCHHQHV"/>
<keyword evidence="3" id="KW-0547">Nucleotide-binding</keyword>
<dbReference type="Gene3D" id="1.10.510.10">
    <property type="entry name" value="Transferase(Phosphotransferase) domain 1"/>
    <property type="match status" value="1"/>
</dbReference>
<evidence type="ECO:0000256" key="1">
    <source>
        <dbReference type="ARBA" id="ARBA00022527"/>
    </source>
</evidence>
<dbReference type="InterPro" id="IPR000719">
    <property type="entry name" value="Prot_kinase_dom"/>
</dbReference>
<accession>V3Z6H2</accession>
<organism evidence="7 8">
    <name type="scientific">Lottia gigantea</name>
    <name type="common">Giant owl limpet</name>
    <dbReference type="NCBI Taxonomy" id="225164"/>
    <lineage>
        <taxon>Eukaryota</taxon>
        <taxon>Metazoa</taxon>
        <taxon>Spiralia</taxon>
        <taxon>Lophotrochozoa</taxon>
        <taxon>Mollusca</taxon>
        <taxon>Gastropoda</taxon>
        <taxon>Patellogastropoda</taxon>
        <taxon>Lottioidea</taxon>
        <taxon>Lottiidae</taxon>
        <taxon>Lottia</taxon>
    </lineage>
</organism>
<evidence type="ECO:0000256" key="5">
    <source>
        <dbReference type="ARBA" id="ARBA00022840"/>
    </source>
</evidence>
<feature type="domain" description="Protein kinase" evidence="6">
    <location>
        <begin position="1"/>
        <end position="211"/>
    </location>
</feature>